<gene>
    <name evidence="2" type="ORF">ACFFMS_26265</name>
</gene>
<name>A0ABV5WN90_9BACI</name>
<evidence type="ECO:0000313" key="2">
    <source>
        <dbReference type="EMBL" id="MFB9761741.1"/>
    </source>
</evidence>
<organism evidence="2 3">
    <name type="scientific">Ectobacillus funiculus</name>
    <dbReference type="NCBI Taxonomy" id="137993"/>
    <lineage>
        <taxon>Bacteria</taxon>
        <taxon>Bacillati</taxon>
        <taxon>Bacillota</taxon>
        <taxon>Bacilli</taxon>
        <taxon>Bacillales</taxon>
        <taxon>Bacillaceae</taxon>
        <taxon>Ectobacillus</taxon>
    </lineage>
</organism>
<comment type="caution">
    <text evidence="2">The sequence shown here is derived from an EMBL/GenBank/DDBJ whole genome shotgun (WGS) entry which is preliminary data.</text>
</comment>
<evidence type="ECO:0000256" key="1">
    <source>
        <dbReference type="SAM" id="Phobius"/>
    </source>
</evidence>
<keyword evidence="1" id="KW-0472">Membrane</keyword>
<sequence>MIYFNAIYGLLCYNHLMWKFEYDRSVPFLINHTLISIGMGLLLYPSIILIFLGRYPNENWKKKLSWQLLFVFLFSLAEFIMFKAGKITYYNGWSLGWSIIFNLNTFFMLILHYKRPLLTWILSIFCVIFYVYYFKVPLDQLK</sequence>
<dbReference type="Proteomes" id="UP001589609">
    <property type="component" value="Unassembled WGS sequence"/>
</dbReference>
<keyword evidence="3" id="KW-1185">Reference proteome</keyword>
<accession>A0ABV5WN90</accession>
<feature type="transmembrane region" description="Helical" evidence="1">
    <location>
        <begin position="117"/>
        <end position="134"/>
    </location>
</feature>
<reference evidence="2 3" key="1">
    <citation type="submission" date="2024-09" db="EMBL/GenBank/DDBJ databases">
        <authorList>
            <person name="Sun Q."/>
            <person name="Mori K."/>
        </authorList>
    </citation>
    <scope>NUCLEOTIDE SEQUENCE [LARGE SCALE GENOMIC DNA]</scope>
    <source>
        <strain evidence="2 3">JCM 11201</strain>
    </source>
</reference>
<dbReference type="RefSeq" id="WP_379952302.1">
    <property type="nucleotide sequence ID" value="NZ_JBHMAF010000196.1"/>
</dbReference>
<feature type="transmembrane region" description="Helical" evidence="1">
    <location>
        <begin position="90"/>
        <end position="110"/>
    </location>
</feature>
<proteinExistence type="predicted"/>
<keyword evidence="1" id="KW-1133">Transmembrane helix</keyword>
<feature type="transmembrane region" description="Helical" evidence="1">
    <location>
        <begin position="28"/>
        <end position="52"/>
    </location>
</feature>
<dbReference type="EMBL" id="JBHMAF010000196">
    <property type="protein sequence ID" value="MFB9761741.1"/>
    <property type="molecule type" value="Genomic_DNA"/>
</dbReference>
<dbReference type="InterPro" id="IPR048147">
    <property type="entry name" value="CBO0543-like"/>
</dbReference>
<evidence type="ECO:0000313" key="3">
    <source>
        <dbReference type="Proteomes" id="UP001589609"/>
    </source>
</evidence>
<dbReference type="NCBIfam" id="NF041644">
    <property type="entry name" value="CBO0543_fam"/>
    <property type="match status" value="1"/>
</dbReference>
<feature type="transmembrane region" description="Helical" evidence="1">
    <location>
        <begin position="64"/>
        <end position="84"/>
    </location>
</feature>
<keyword evidence="1" id="KW-0812">Transmembrane</keyword>
<protein>
    <submittedName>
        <fullName evidence="2">CBO0543 family protein</fullName>
    </submittedName>
</protein>